<name>A0A061R462_9CHLO</name>
<dbReference type="AlphaFoldDB" id="A0A061R462"/>
<feature type="region of interest" description="Disordered" evidence="1">
    <location>
        <begin position="39"/>
        <end position="67"/>
    </location>
</feature>
<proteinExistence type="predicted"/>
<accession>A0A061R462</accession>
<feature type="non-terminal residue" evidence="2">
    <location>
        <position position="67"/>
    </location>
</feature>
<reference evidence="2" key="1">
    <citation type="submission" date="2014-05" db="EMBL/GenBank/DDBJ databases">
        <title>The transcriptome of the halophilic microalga Tetraselmis sp. GSL018 isolated from the Great Salt Lake, Utah.</title>
        <authorList>
            <person name="Jinkerson R.E."/>
            <person name="D'Adamo S."/>
            <person name="Posewitz M.C."/>
        </authorList>
    </citation>
    <scope>NUCLEOTIDE SEQUENCE</scope>
    <source>
        <strain evidence="2">GSL018</strain>
    </source>
</reference>
<feature type="non-terminal residue" evidence="2">
    <location>
        <position position="1"/>
    </location>
</feature>
<sequence>YGYGTWSPSRSTHIFSPCEQSLHAPAGWGGPSTYACGGMETIPKAREHPTGSGSADLMEEGSSGQTK</sequence>
<evidence type="ECO:0000256" key="1">
    <source>
        <dbReference type="SAM" id="MobiDB-lite"/>
    </source>
</evidence>
<dbReference type="EMBL" id="GBEZ01019843">
    <property type="protein sequence ID" value="JAC66768.1"/>
    <property type="molecule type" value="Transcribed_RNA"/>
</dbReference>
<organism evidence="2">
    <name type="scientific">Tetraselmis sp. GSL018</name>
    <dbReference type="NCBI Taxonomy" id="582737"/>
    <lineage>
        <taxon>Eukaryota</taxon>
        <taxon>Viridiplantae</taxon>
        <taxon>Chlorophyta</taxon>
        <taxon>core chlorophytes</taxon>
        <taxon>Chlorodendrophyceae</taxon>
        <taxon>Chlorodendrales</taxon>
        <taxon>Chlorodendraceae</taxon>
        <taxon>Tetraselmis</taxon>
    </lineage>
</organism>
<gene>
    <name evidence="2" type="ORF">TSPGSL018_12855</name>
</gene>
<protein>
    <submittedName>
        <fullName evidence="2">Uncharacterized protein</fullName>
    </submittedName>
</protein>
<evidence type="ECO:0000313" key="2">
    <source>
        <dbReference type="EMBL" id="JAC66768.1"/>
    </source>
</evidence>